<evidence type="ECO:0000313" key="5">
    <source>
        <dbReference type="EMBL" id="XBH19549.1"/>
    </source>
</evidence>
<dbReference type="Pfam" id="PF00005">
    <property type="entry name" value="ABC_tran"/>
    <property type="match status" value="1"/>
</dbReference>
<accession>A0AAU7DNS8</accession>
<dbReference type="InterPro" id="IPR003439">
    <property type="entry name" value="ABC_transporter-like_ATP-bd"/>
</dbReference>
<keyword evidence="1" id="KW-0813">Transport</keyword>
<proteinExistence type="predicted"/>
<name>A0AAU7DNS8_9BACT</name>
<dbReference type="GO" id="GO:0016887">
    <property type="term" value="F:ATP hydrolysis activity"/>
    <property type="evidence" value="ECO:0007669"/>
    <property type="project" value="InterPro"/>
</dbReference>
<dbReference type="PROSITE" id="PS00211">
    <property type="entry name" value="ABC_TRANSPORTER_1"/>
    <property type="match status" value="1"/>
</dbReference>
<dbReference type="PANTHER" id="PTHR42939:SF1">
    <property type="entry name" value="ABC TRANSPORTER ATP-BINDING PROTEIN ALBC-RELATED"/>
    <property type="match status" value="1"/>
</dbReference>
<sequence>MNATNDTIRFENVSKFYGEVLGVNKVSLTLSPGITTLVGPNGSGKTTLMNLLTGLVQPSRGTVSVLGLSPSNATEFFCNVGYCAQFDSFPRGLTGFQFVFDSLMLFGMTEEDAYQLTQESLERVQLSDEAAHRKIAGYSKGMRQKIRLAQAVAHHPRVLVLDEPLNGLDPMARAESLALFQELGRQGMHVIISSHILDEVDRISDRVVLITGGYLIAQGNIHEVRKEVRDKPMQVLIRCDRPDLLASKMFAVNHCVEARLHADGNGVFLRTGDIDEFYRLLNEIAVEGLVKIEAVAPADDNANAIYQYLIGSDGVAS</sequence>
<dbReference type="Gene3D" id="3.40.50.300">
    <property type="entry name" value="P-loop containing nucleotide triphosphate hydrolases"/>
    <property type="match status" value="1"/>
</dbReference>
<keyword evidence="3 5" id="KW-0067">ATP-binding</keyword>
<dbReference type="PROSITE" id="PS50893">
    <property type="entry name" value="ABC_TRANSPORTER_2"/>
    <property type="match status" value="1"/>
</dbReference>
<dbReference type="SMART" id="SM00382">
    <property type="entry name" value="AAA"/>
    <property type="match status" value="1"/>
</dbReference>
<dbReference type="CDD" id="cd03230">
    <property type="entry name" value="ABC_DR_subfamily_A"/>
    <property type="match status" value="1"/>
</dbReference>
<dbReference type="InterPro" id="IPR051782">
    <property type="entry name" value="ABC_Transporter_VariousFunc"/>
</dbReference>
<dbReference type="RefSeq" id="WP_348264768.1">
    <property type="nucleotide sequence ID" value="NZ_CP121196.1"/>
</dbReference>
<protein>
    <submittedName>
        <fullName evidence="5">ABC transporter ATP-binding protein</fullName>
    </submittedName>
</protein>
<dbReference type="PANTHER" id="PTHR42939">
    <property type="entry name" value="ABC TRANSPORTER ATP-BINDING PROTEIN ALBC-RELATED"/>
    <property type="match status" value="1"/>
</dbReference>
<evidence type="ECO:0000256" key="2">
    <source>
        <dbReference type="ARBA" id="ARBA00022741"/>
    </source>
</evidence>
<evidence type="ECO:0000259" key="4">
    <source>
        <dbReference type="PROSITE" id="PS50893"/>
    </source>
</evidence>
<dbReference type="InterPro" id="IPR017871">
    <property type="entry name" value="ABC_transporter-like_CS"/>
</dbReference>
<dbReference type="GO" id="GO:0005524">
    <property type="term" value="F:ATP binding"/>
    <property type="evidence" value="ECO:0007669"/>
    <property type="project" value="UniProtKB-KW"/>
</dbReference>
<dbReference type="AlphaFoldDB" id="A0AAU7DNS8"/>
<keyword evidence="2" id="KW-0547">Nucleotide-binding</keyword>
<dbReference type="InterPro" id="IPR003593">
    <property type="entry name" value="AAA+_ATPase"/>
</dbReference>
<gene>
    <name evidence="5" type="ORF">P8935_09560</name>
</gene>
<dbReference type="EMBL" id="CP121196">
    <property type="protein sequence ID" value="XBH19549.1"/>
    <property type="molecule type" value="Genomic_DNA"/>
</dbReference>
<evidence type="ECO:0000256" key="1">
    <source>
        <dbReference type="ARBA" id="ARBA00022448"/>
    </source>
</evidence>
<evidence type="ECO:0000256" key="3">
    <source>
        <dbReference type="ARBA" id="ARBA00022840"/>
    </source>
</evidence>
<organism evidence="5">
    <name type="scientific">Telmatobacter sp. DSM 110680</name>
    <dbReference type="NCBI Taxonomy" id="3036704"/>
    <lineage>
        <taxon>Bacteria</taxon>
        <taxon>Pseudomonadati</taxon>
        <taxon>Acidobacteriota</taxon>
        <taxon>Terriglobia</taxon>
        <taxon>Terriglobales</taxon>
        <taxon>Acidobacteriaceae</taxon>
        <taxon>Telmatobacter</taxon>
    </lineage>
</organism>
<reference evidence="5" key="1">
    <citation type="submission" date="2023-03" db="EMBL/GenBank/DDBJ databases">
        <title>Edaphobacter sp.</title>
        <authorList>
            <person name="Huber K.J."/>
            <person name="Papendorf J."/>
            <person name="Pilke C."/>
            <person name="Bunk B."/>
            <person name="Sproeer C."/>
            <person name="Pester M."/>
        </authorList>
    </citation>
    <scope>NUCLEOTIDE SEQUENCE</scope>
    <source>
        <strain evidence="5">DSM 110680</strain>
    </source>
</reference>
<feature type="domain" description="ABC transporter" evidence="4">
    <location>
        <begin position="8"/>
        <end position="237"/>
    </location>
</feature>
<dbReference type="InterPro" id="IPR027417">
    <property type="entry name" value="P-loop_NTPase"/>
</dbReference>
<dbReference type="SUPFAM" id="SSF52540">
    <property type="entry name" value="P-loop containing nucleoside triphosphate hydrolases"/>
    <property type="match status" value="1"/>
</dbReference>